<sequence length="20" mass="2309">MLLFPDRLSNPNLPNPLRNS</sequence>
<reference evidence="2 3" key="1">
    <citation type="journal article" date="2023" name="bioRxiv">
        <title>Conserved and derived expression patterns and positive selection on dental genes reveal complex evolutionary context of ever-growing rodent molars.</title>
        <authorList>
            <person name="Calamari Z.T."/>
            <person name="Song A."/>
            <person name="Cohen E."/>
            <person name="Akter M."/>
            <person name="Roy R.D."/>
            <person name="Hallikas O."/>
            <person name="Christensen M.M."/>
            <person name="Li P."/>
            <person name="Marangoni P."/>
            <person name="Jernvall J."/>
            <person name="Klein O.D."/>
        </authorList>
    </citation>
    <scope>NUCLEOTIDE SEQUENCE [LARGE SCALE GENOMIC DNA]</scope>
    <source>
        <strain evidence="2">V071</strain>
    </source>
</reference>
<feature type="compositionally biased region" description="Low complexity" evidence="1">
    <location>
        <begin position="7"/>
        <end position="20"/>
    </location>
</feature>
<accession>A0AAW0IVT7</accession>
<dbReference type="Proteomes" id="UP001488838">
    <property type="component" value="Unassembled WGS sequence"/>
</dbReference>
<gene>
    <name evidence="2" type="ORF">U0070_018652</name>
</gene>
<evidence type="ECO:0000256" key="1">
    <source>
        <dbReference type="SAM" id="MobiDB-lite"/>
    </source>
</evidence>
<organism evidence="2 3">
    <name type="scientific">Myodes glareolus</name>
    <name type="common">Bank vole</name>
    <name type="synonym">Clethrionomys glareolus</name>
    <dbReference type="NCBI Taxonomy" id="447135"/>
    <lineage>
        <taxon>Eukaryota</taxon>
        <taxon>Metazoa</taxon>
        <taxon>Chordata</taxon>
        <taxon>Craniata</taxon>
        <taxon>Vertebrata</taxon>
        <taxon>Euteleostomi</taxon>
        <taxon>Mammalia</taxon>
        <taxon>Eutheria</taxon>
        <taxon>Euarchontoglires</taxon>
        <taxon>Glires</taxon>
        <taxon>Rodentia</taxon>
        <taxon>Myomorpha</taxon>
        <taxon>Muroidea</taxon>
        <taxon>Cricetidae</taxon>
        <taxon>Arvicolinae</taxon>
        <taxon>Myodes</taxon>
    </lineage>
</organism>
<keyword evidence="3" id="KW-1185">Reference proteome</keyword>
<dbReference type="EMBL" id="JBBHLL010000088">
    <property type="protein sequence ID" value="KAK7818336.1"/>
    <property type="molecule type" value="Genomic_DNA"/>
</dbReference>
<protein>
    <submittedName>
        <fullName evidence="2">Uncharacterized protein</fullName>
    </submittedName>
</protein>
<comment type="caution">
    <text evidence="2">The sequence shown here is derived from an EMBL/GenBank/DDBJ whole genome shotgun (WGS) entry which is preliminary data.</text>
</comment>
<name>A0AAW0IVT7_MYOGA</name>
<proteinExistence type="predicted"/>
<dbReference type="AlphaFoldDB" id="A0AAW0IVT7"/>
<evidence type="ECO:0000313" key="2">
    <source>
        <dbReference type="EMBL" id="KAK7818336.1"/>
    </source>
</evidence>
<evidence type="ECO:0000313" key="3">
    <source>
        <dbReference type="Proteomes" id="UP001488838"/>
    </source>
</evidence>
<feature type="region of interest" description="Disordered" evidence="1">
    <location>
        <begin position="1"/>
        <end position="20"/>
    </location>
</feature>